<organism evidence="1 2">
    <name type="scientific">Acorus calamus</name>
    <name type="common">Sweet flag</name>
    <dbReference type="NCBI Taxonomy" id="4465"/>
    <lineage>
        <taxon>Eukaryota</taxon>
        <taxon>Viridiplantae</taxon>
        <taxon>Streptophyta</taxon>
        <taxon>Embryophyta</taxon>
        <taxon>Tracheophyta</taxon>
        <taxon>Spermatophyta</taxon>
        <taxon>Magnoliopsida</taxon>
        <taxon>Liliopsida</taxon>
        <taxon>Acoraceae</taxon>
        <taxon>Acorus</taxon>
    </lineage>
</organism>
<evidence type="ECO:0000313" key="2">
    <source>
        <dbReference type="Proteomes" id="UP001180020"/>
    </source>
</evidence>
<evidence type="ECO:0000313" key="1">
    <source>
        <dbReference type="EMBL" id="KAK1286230.1"/>
    </source>
</evidence>
<dbReference type="EMBL" id="JAUJYO010000020">
    <property type="protein sequence ID" value="KAK1286230.1"/>
    <property type="molecule type" value="Genomic_DNA"/>
</dbReference>
<dbReference type="AlphaFoldDB" id="A0AAV9CBF9"/>
<keyword evidence="2" id="KW-1185">Reference proteome</keyword>
<dbReference type="Proteomes" id="UP001180020">
    <property type="component" value="Unassembled WGS sequence"/>
</dbReference>
<reference evidence="1" key="2">
    <citation type="submission" date="2023-06" db="EMBL/GenBank/DDBJ databases">
        <authorList>
            <person name="Ma L."/>
            <person name="Liu K.-W."/>
            <person name="Li Z."/>
            <person name="Hsiao Y.-Y."/>
            <person name="Qi Y."/>
            <person name="Fu T."/>
            <person name="Tang G."/>
            <person name="Zhang D."/>
            <person name="Sun W.-H."/>
            <person name="Liu D.-K."/>
            <person name="Li Y."/>
            <person name="Chen G.-Z."/>
            <person name="Liu X.-D."/>
            <person name="Liao X.-Y."/>
            <person name="Jiang Y.-T."/>
            <person name="Yu X."/>
            <person name="Hao Y."/>
            <person name="Huang J."/>
            <person name="Zhao X.-W."/>
            <person name="Ke S."/>
            <person name="Chen Y.-Y."/>
            <person name="Wu W.-L."/>
            <person name="Hsu J.-L."/>
            <person name="Lin Y.-F."/>
            <person name="Huang M.-D."/>
            <person name="Li C.-Y."/>
            <person name="Huang L."/>
            <person name="Wang Z.-W."/>
            <person name="Zhao X."/>
            <person name="Zhong W.-Y."/>
            <person name="Peng D.-H."/>
            <person name="Ahmad S."/>
            <person name="Lan S."/>
            <person name="Zhang J.-S."/>
            <person name="Tsai W.-C."/>
            <person name="Van De Peer Y."/>
            <person name="Liu Z.-J."/>
        </authorList>
    </citation>
    <scope>NUCLEOTIDE SEQUENCE</scope>
    <source>
        <strain evidence="1">CP</strain>
        <tissue evidence="1">Leaves</tissue>
    </source>
</reference>
<accession>A0AAV9CBF9</accession>
<gene>
    <name evidence="1" type="ORF">QJS10_CPB20g02053</name>
</gene>
<name>A0AAV9CBF9_ACOCL</name>
<sequence length="81" mass="9116">MEKQQLRRPWKISRSLIKLLRVMPFLRPKPAVDLPFLVGPPPCYYYEAYKRPGNLATIPEAAVATEKGLDSATASPELATF</sequence>
<comment type="caution">
    <text evidence="1">The sequence shown here is derived from an EMBL/GenBank/DDBJ whole genome shotgun (WGS) entry which is preliminary data.</text>
</comment>
<reference evidence="1" key="1">
    <citation type="journal article" date="2023" name="Nat. Commun.">
        <title>Diploid and tetraploid genomes of Acorus and the evolution of monocots.</title>
        <authorList>
            <person name="Ma L."/>
            <person name="Liu K.W."/>
            <person name="Li Z."/>
            <person name="Hsiao Y.Y."/>
            <person name="Qi Y."/>
            <person name="Fu T."/>
            <person name="Tang G.D."/>
            <person name="Zhang D."/>
            <person name="Sun W.H."/>
            <person name="Liu D.K."/>
            <person name="Li Y."/>
            <person name="Chen G.Z."/>
            <person name="Liu X.D."/>
            <person name="Liao X.Y."/>
            <person name="Jiang Y.T."/>
            <person name="Yu X."/>
            <person name="Hao Y."/>
            <person name="Huang J."/>
            <person name="Zhao X.W."/>
            <person name="Ke S."/>
            <person name="Chen Y.Y."/>
            <person name="Wu W.L."/>
            <person name="Hsu J.L."/>
            <person name="Lin Y.F."/>
            <person name="Huang M.D."/>
            <person name="Li C.Y."/>
            <person name="Huang L."/>
            <person name="Wang Z.W."/>
            <person name="Zhao X."/>
            <person name="Zhong W.Y."/>
            <person name="Peng D.H."/>
            <person name="Ahmad S."/>
            <person name="Lan S."/>
            <person name="Zhang J.S."/>
            <person name="Tsai W.C."/>
            <person name="Van de Peer Y."/>
            <person name="Liu Z.J."/>
        </authorList>
    </citation>
    <scope>NUCLEOTIDE SEQUENCE</scope>
    <source>
        <strain evidence="1">CP</strain>
    </source>
</reference>
<protein>
    <submittedName>
        <fullName evidence="1">Uncharacterized protein</fullName>
    </submittedName>
</protein>
<proteinExistence type="predicted"/>